<dbReference type="OrthoDB" id="10260889at2759"/>
<keyword evidence="9 16" id="KW-0812">Transmembrane</keyword>
<evidence type="ECO:0000313" key="20">
    <source>
        <dbReference type="EMBL" id="EPE28471.1"/>
    </source>
</evidence>
<sequence>MAPRRGIKFNHRNGHSSGIDGRRSSFSDISEAASEPGSPKQSGPGADVALEFQDQPVSEYEKKKQTFITRSIWTFVMIGAFFGSMFMGHIYIIIIVTAVQIVSFKEVIAIANVPSRARRLRFTKALNWYWLATTMYFLYGESVIYYFKHIVLVDKVLLPFATHHRFISFMLYVIGFVFFVTSLQAGHYRFQFTQFAWTHMALYLIVVQAHFIMNNVFEGMIWFFLPVSLVICNDIFAYLVGITVGRTQLIKLSPKKTVEGFLGAWIFTVIFGCAMANVLMRYKYFICPVNDLGANIWTGLECVPNPVFLPHTYHLPIWFPYIKSFVMAPMQIHILLFATFASLIAPFGGFFASGLKRTFKIKDFGDSIPGHGGITDRMDCQFIMGFFAYMYYHSFIAQNKVSLGGVIEQVITGLTPEEQMELVKGISKHLVNQGVITEGVSTAVLKRGAHLAPIHYTISRRGGSLDISDTANFSALHGHLQEIESRFASTTRELEKNTVVRKARRRHDTQAETVLLGEVGRPGNWFATLELGEPAQHIKMDLDMLTADCFAHCRPAQQWIRSLGPSGAYLGLAPSSSLSQLNTTSLMNQLIEKEIIDLPMWSIVLLNGQDGLFSIGGTPVAAIREVERETRKLLSSQDSHVELKRSMPLEKRVAEYKPSKEAESNMEWKWLKVRGSDGWWQVQMHGVWVDGTKVVYNQPAILDVNTPFIIAPPMAARAFYATTSGSRQLPPPHDQFHAYPCLSPPKVHLDFSGWTVEILKGRRLFSPGGRFSLGRMAPGSGYCVGIIVESRFGNEKSSKKSRNHDNGLANTWIIGEPFFKDVQVAFEVRKAKYMSAGWKEKLNVAQWKTKRVGFQRV</sequence>
<dbReference type="PANTHER" id="PTHR13773:SF8">
    <property type="entry name" value="PHOSPHATIDATE CYTIDYLYLTRANSFERASE, PHOTORECEPTOR-SPECIFIC"/>
    <property type="match status" value="1"/>
</dbReference>
<evidence type="ECO:0000256" key="16">
    <source>
        <dbReference type="RuleBase" id="RU003938"/>
    </source>
</evidence>
<keyword evidence="20" id="KW-0378">Hydrolase</keyword>
<comment type="similarity">
    <text evidence="5 16">Belongs to the CDS family.</text>
</comment>
<dbReference type="SUPFAM" id="SSF50630">
    <property type="entry name" value="Acid proteases"/>
    <property type="match status" value="1"/>
</dbReference>
<evidence type="ECO:0000256" key="8">
    <source>
        <dbReference type="ARBA" id="ARBA00022679"/>
    </source>
</evidence>
<dbReference type="EMBL" id="KE145368">
    <property type="protein sequence ID" value="EPE28471.1"/>
    <property type="molecule type" value="Genomic_DNA"/>
</dbReference>
<feature type="transmembrane region" description="Helical" evidence="18">
    <location>
        <begin position="166"/>
        <end position="183"/>
    </location>
</feature>
<dbReference type="HOGENOM" id="CLU_333456_0_0_1"/>
<keyword evidence="15" id="KW-1208">Phospholipid metabolism</keyword>
<dbReference type="Proteomes" id="UP000016922">
    <property type="component" value="Unassembled WGS sequence"/>
</dbReference>
<feature type="compositionally biased region" description="Basic residues" evidence="17">
    <location>
        <begin position="1"/>
        <end position="14"/>
    </location>
</feature>
<dbReference type="PROSITE" id="PS51767">
    <property type="entry name" value="PEPTIDASE_A1"/>
    <property type="match status" value="1"/>
</dbReference>
<keyword evidence="20" id="KW-0645">Protease</keyword>
<keyword evidence="13 18" id="KW-0472">Membrane</keyword>
<evidence type="ECO:0000256" key="11">
    <source>
        <dbReference type="ARBA" id="ARBA00022989"/>
    </source>
</evidence>
<comment type="pathway">
    <text evidence="4">Lipid metabolism.</text>
</comment>
<evidence type="ECO:0000256" key="1">
    <source>
        <dbReference type="ARBA" id="ARBA00001698"/>
    </source>
</evidence>
<evidence type="ECO:0000256" key="7">
    <source>
        <dbReference type="ARBA" id="ARBA00022516"/>
    </source>
</evidence>
<keyword evidence="14" id="KW-0594">Phospholipid biosynthesis</keyword>
<dbReference type="EC" id="2.7.7.41" evidence="6 16"/>
<evidence type="ECO:0000256" key="13">
    <source>
        <dbReference type="ARBA" id="ARBA00023136"/>
    </source>
</evidence>
<name>S3D8Z3_GLAL2</name>
<dbReference type="InterPro" id="IPR000374">
    <property type="entry name" value="PC_trans"/>
</dbReference>
<feature type="transmembrane region" description="Helical" evidence="18">
    <location>
        <begin position="261"/>
        <end position="280"/>
    </location>
</feature>
<keyword evidence="10 16" id="KW-0548">Nucleotidyltransferase</keyword>
<feature type="transmembrane region" description="Helical" evidence="18">
    <location>
        <begin position="219"/>
        <end position="240"/>
    </location>
</feature>
<reference evidence="20 21" key="1">
    <citation type="journal article" date="2013" name="BMC Genomics">
        <title>Genomics-driven discovery of the pneumocandin biosynthetic gene cluster in the fungus Glarea lozoyensis.</title>
        <authorList>
            <person name="Chen L."/>
            <person name="Yue Q."/>
            <person name="Zhang X."/>
            <person name="Xiang M."/>
            <person name="Wang C."/>
            <person name="Li S."/>
            <person name="Che Y."/>
            <person name="Ortiz-Lopez F.J."/>
            <person name="Bills G.F."/>
            <person name="Liu X."/>
            <person name="An Z."/>
        </authorList>
    </citation>
    <scope>NUCLEOTIDE SEQUENCE [LARGE SCALE GENOMIC DNA]</scope>
    <source>
        <strain evidence="21">ATCC 20868 / MF5171</strain>
    </source>
</reference>
<organism evidence="20 21">
    <name type="scientific">Glarea lozoyensis (strain ATCC 20868 / MF5171)</name>
    <dbReference type="NCBI Taxonomy" id="1116229"/>
    <lineage>
        <taxon>Eukaryota</taxon>
        <taxon>Fungi</taxon>
        <taxon>Dikarya</taxon>
        <taxon>Ascomycota</taxon>
        <taxon>Pezizomycotina</taxon>
        <taxon>Leotiomycetes</taxon>
        <taxon>Helotiales</taxon>
        <taxon>Helotiaceae</taxon>
        <taxon>Glarea</taxon>
    </lineage>
</organism>
<dbReference type="InterPro" id="IPR016720">
    <property type="entry name" value="PC_Trfase_euk"/>
</dbReference>
<feature type="transmembrane region" description="Helical" evidence="18">
    <location>
        <begin position="67"/>
        <end position="84"/>
    </location>
</feature>
<feature type="region of interest" description="Disordered" evidence="17">
    <location>
        <begin position="1"/>
        <end position="45"/>
    </location>
</feature>
<dbReference type="GO" id="GO:0006508">
    <property type="term" value="P:proteolysis"/>
    <property type="evidence" value="ECO:0007669"/>
    <property type="project" value="UniProtKB-KW"/>
</dbReference>
<evidence type="ECO:0000259" key="19">
    <source>
        <dbReference type="PROSITE" id="PS51767"/>
    </source>
</evidence>
<evidence type="ECO:0000256" key="14">
    <source>
        <dbReference type="ARBA" id="ARBA00023209"/>
    </source>
</evidence>
<dbReference type="GeneID" id="19468639"/>
<evidence type="ECO:0000256" key="15">
    <source>
        <dbReference type="ARBA" id="ARBA00023264"/>
    </source>
</evidence>
<comment type="catalytic activity">
    <reaction evidence="1 16">
        <text>a 1,2-diacyl-sn-glycero-3-phosphate + CTP + H(+) = a CDP-1,2-diacyl-sn-glycerol + diphosphate</text>
        <dbReference type="Rhea" id="RHEA:16229"/>
        <dbReference type="ChEBI" id="CHEBI:15378"/>
        <dbReference type="ChEBI" id="CHEBI:33019"/>
        <dbReference type="ChEBI" id="CHEBI:37563"/>
        <dbReference type="ChEBI" id="CHEBI:58332"/>
        <dbReference type="ChEBI" id="CHEBI:58608"/>
        <dbReference type="EC" id="2.7.7.41"/>
    </reaction>
</comment>
<dbReference type="Gene3D" id="2.40.70.10">
    <property type="entry name" value="Acid Proteases"/>
    <property type="match status" value="1"/>
</dbReference>
<dbReference type="GO" id="GO:0008233">
    <property type="term" value="F:peptidase activity"/>
    <property type="evidence" value="ECO:0007669"/>
    <property type="project" value="UniProtKB-KW"/>
</dbReference>
<dbReference type="InterPro" id="IPR033121">
    <property type="entry name" value="PEPTIDASE_A1"/>
</dbReference>
<accession>S3D8Z3</accession>
<dbReference type="RefSeq" id="XP_008084379.1">
    <property type="nucleotide sequence ID" value="XM_008086188.1"/>
</dbReference>
<feature type="transmembrane region" description="Helical" evidence="18">
    <location>
        <begin position="330"/>
        <end position="352"/>
    </location>
</feature>
<evidence type="ECO:0000313" key="21">
    <source>
        <dbReference type="Proteomes" id="UP000016922"/>
    </source>
</evidence>
<dbReference type="eggNOG" id="KOG1440">
    <property type="taxonomic scope" value="Eukaryota"/>
</dbReference>
<keyword evidence="8 16" id="KW-0808">Transferase</keyword>
<dbReference type="GO" id="GO:0004605">
    <property type="term" value="F:phosphatidate cytidylyltransferase activity"/>
    <property type="evidence" value="ECO:0007669"/>
    <property type="project" value="UniProtKB-EC"/>
</dbReference>
<evidence type="ECO:0000256" key="2">
    <source>
        <dbReference type="ARBA" id="ARBA00004141"/>
    </source>
</evidence>
<gene>
    <name evidence="20" type="ORF">GLAREA_09592</name>
</gene>
<dbReference type="PROSITE" id="PS01315">
    <property type="entry name" value="CDS"/>
    <property type="match status" value="1"/>
</dbReference>
<evidence type="ECO:0000256" key="18">
    <source>
        <dbReference type="SAM" id="Phobius"/>
    </source>
</evidence>
<comment type="subcellular location">
    <subcellularLocation>
        <location evidence="2">Membrane</location>
        <topology evidence="2">Multi-pass membrane protein</topology>
    </subcellularLocation>
</comment>
<keyword evidence="7" id="KW-0444">Lipid biosynthesis</keyword>
<keyword evidence="12" id="KW-0443">Lipid metabolism</keyword>
<comment type="pathway">
    <text evidence="3 16">Phospholipid metabolism; CDP-diacylglycerol biosynthesis; CDP-diacylglycerol from sn-glycerol 3-phosphate: step 3/3.</text>
</comment>
<evidence type="ECO:0000256" key="4">
    <source>
        <dbReference type="ARBA" id="ARBA00005189"/>
    </source>
</evidence>
<dbReference type="GO" id="GO:0016024">
    <property type="term" value="P:CDP-diacylglycerol biosynthetic process"/>
    <property type="evidence" value="ECO:0007669"/>
    <property type="project" value="UniProtKB-UniPathway"/>
</dbReference>
<dbReference type="AlphaFoldDB" id="S3D8Z3"/>
<keyword evidence="11 18" id="KW-1133">Transmembrane helix</keyword>
<evidence type="ECO:0000256" key="9">
    <source>
        <dbReference type="ARBA" id="ARBA00022692"/>
    </source>
</evidence>
<dbReference type="InterPro" id="IPR021109">
    <property type="entry name" value="Peptidase_aspartic_dom_sf"/>
</dbReference>
<feature type="transmembrane region" description="Helical" evidence="18">
    <location>
        <begin position="125"/>
        <end position="146"/>
    </location>
</feature>
<proteinExistence type="inferred from homology"/>
<evidence type="ECO:0000256" key="6">
    <source>
        <dbReference type="ARBA" id="ARBA00012487"/>
    </source>
</evidence>
<protein>
    <recommendedName>
        <fullName evidence="6 16">Phosphatidate cytidylyltransferase</fullName>
        <ecNumber evidence="6 16">2.7.7.41</ecNumber>
    </recommendedName>
</protein>
<dbReference type="GO" id="GO:0005789">
    <property type="term" value="C:endoplasmic reticulum membrane"/>
    <property type="evidence" value="ECO:0007669"/>
    <property type="project" value="TreeGrafter"/>
</dbReference>
<dbReference type="UniPathway" id="UPA00557">
    <property type="reaction ID" value="UER00614"/>
</dbReference>
<evidence type="ECO:0000256" key="12">
    <source>
        <dbReference type="ARBA" id="ARBA00023098"/>
    </source>
</evidence>
<dbReference type="PANTHER" id="PTHR13773">
    <property type="entry name" value="PHOSPHATIDATE CYTIDYLYLTRANSFERASE"/>
    <property type="match status" value="1"/>
</dbReference>
<evidence type="ECO:0000256" key="17">
    <source>
        <dbReference type="SAM" id="MobiDB-lite"/>
    </source>
</evidence>
<evidence type="ECO:0000256" key="5">
    <source>
        <dbReference type="ARBA" id="ARBA00010185"/>
    </source>
</evidence>
<dbReference type="KEGG" id="glz:GLAREA_09592"/>
<feature type="domain" description="Peptidase A1" evidence="19">
    <location>
        <begin position="525"/>
        <end position="836"/>
    </location>
</feature>
<keyword evidence="21" id="KW-1185">Reference proteome</keyword>
<evidence type="ECO:0000256" key="3">
    <source>
        <dbReference type="ARBA" id="ARBA00005119"/>
    </source>
</evidence>
<dbReference type="STRING" id="1116229.S3D8Z3"/>
<feature type="transmembrane region" description="Helical" evidence="18">
    <location>
        <begin position="195"/>
        <end position="213"/>
    </location>
</feature>
<dbReference type="Pfam" id="PF01148">
    <property type="entry name" value="CTP_transf_1"/>
    <property type="match status" value="1"/>
</dbReference>
<evidence type="ECO:0000256" key="10">
    <source>
        <dbReference type="ARBA" id="ARBA00022695"/>
    </source>
</evidence>